<sequence>MQTDQKKADPSYLYVLIAVIFLLTAWGATFSRTCQSDGCMGVIFPLGGALIALAVQLFVVVPFHRMRARSKGEVSAGVVTWVVVSIAAFVLPLLFAKF</sequence>
<evidence type="ECO:0000313" key="3">
    <source>
        <dbReference type="Proteomes" id="UP001429354"/>
    </source>
</evidence>
<keyword evidence="1" id="KW-1133">Transmembrane helix</keyword>
<protein>
    <submittedName>
        <fullName evidence="2">Uncharacterized protein</fullName>
    </submittedName>
</protein>
<keyword evidence="1" id="KW-0472">Membrane</keyword>
<evidence type="ECO:0000256" key="1">
    <source>
        <dbReference type="SAM" id="Phobius"/>
    </source>
</evidence>
<accession>A0ABX0AEH8</accession>
<gene>
    <name evidence="2" type="ORF">DT603_14290</name>
</gene>
<keyword evidence="3" id="KW-1185">Reference proteome</keyword>
<feature type="transmembrane region" description="Helical" evidence="1">
    <location>
        <begin position="75"/>
        <end position="95"/>
    </location>
</feature>
<organism evidence="2 3">
    <name type="scientific">Pseudoxanthomonas gei</name>
    <dbReference type="NCBI Taxonomy" id="1383030"/>
    <lineage>
        <taxon>Bacteria</taxon>
        <taxon>Pseudomonadati</taxon>
        <taxon>Pseudomonadota</taxon>
        <taxon>Gammaproteobacteria</taxon>
        <taxon>Lysobacterales</taxon>
        <taxon>Lysobacteraceae</taxon>
        <taxon>Pseudoxanthomonas</taxon>
    </lineage>
</organism>
<proteinExistence type="predicted"/>
<dbReference type="EMBL" id="QOVG01000010">
    <property type="protein sequence ID" value="NDK40009.1"/>
    <property type="molecule type" value="Genomic_DNA"/>
</dbReference>
<name>A0ABX0AEH8_9GAMM</name>
<reference evidence="2 3" key="1">
    <citation type="submission" date="2018-07" db="EMBL/GenBank/DDBJ databases">
        <title>Whole genome Sequencing of Pseudoxanthomonas gei KCTC 32298 (T).</title>
        <authorList>
            <person name="Kumar S."/>
            <person name="Bansal K."/>
            <person name="Kaur A."/>
            <person name="Patil P."/>
            <person name="Sharma S."/>
            <person name="Patil P.B."/>
        </authorList>
    </citation>
    <scope>NUCLEOTIDE SEQUENCE [LARGE SCALE GENOMIC DNA]</scope>
    <source>
        <strain evidence="2 3">KCTC 32298</strain>
    </source>
</reference>
<feature type="transmembrane region" description="Helical" evidence="1">
    <location>
        <begin position="12"/>
        <end position="30"/>
    </location>
</feature>
<evidence type="ECO:0000313" key="2">
    <source>
        <dbReference type="EMBL" id="NDK40009.1"/>
    </source>
</evidence>
<dbReference type="Proteomes" id="UP001429354">
    <property type="component" value="Unassembled WGS sequence"/>
</dbReference>
<keyword evidence="1" id="KW-0812">Transmembrane</keyword>
<feature type="transmembrane region" description="Helical" evidence="1">
    <location>
        <begin position="42"/>
        <end position="63"/>
    </location>
</feature>
<comment type="caution">
    <text evidence="2">The sequence shown here is derived from an EMBL/GenBank/DDBJ whole genome shotgun (WGS) entry which is preliminary data.</text>
</comment>
<dbReference type="RefSeq" id="WP_162350664.1">
    <property type="nucleotide sequence ID" value="NZ_QOVG01000010.1"/>
</dbReference>